<keyword evidence="1" id="KW-0472">Membrane</keyword>
<name>B0TJX4_SHEHH</name>
<reference evidence="2" key="1">
    <citation type="submission" date="2008-01" db="EMBL/GenBank/DDBJ databases">
        <title>Complete sequence of Shewanella halifaxensis HAW-EB4.</title>
        <authorList>
            <consortium name="US DOE Joint Genome Institute"/>
            <person name="Copeland A."/>
            <person name="Lucas S."/>
            <person name="Lapidus A."/>
            <person name="Glavina del Rio T."/>
            <person name="Dalin E."/>
            <person name="Tice H."/>
            <person name="Bruce D."/>
            <person name="Goodwin L."/>
            <person name="Pitluck S."/>
            <person name="Sims D."/>
            <person name="Brettin T."/>
            <person name="Detter J.C."/>
            <person name="Han C."/>
            <person name="Kuske C.R."/>
            <person name="Schmutz J."/>
            <person name="Larimer F."/>
            <person name="Land M."/>
            <person name="Hauser L."/>
            <person name="Kyrpides N."/>
            <person name="Kim E."/>
            <person name="Zhao J.-S."/>
            <person name="Richardson P."/>
        </authorList>
    </citation>
    <scope>NUCLEOTIDE SEQUENCE [LARGE SCALE GENOMIC DNA]</scope>
    <source>
        <strain evidence="2">HAW-EB4</strain>
    </source>
</reference>
<evidence type="ECO:0000313" key="2">
    <source>
        <dbReference type="EMBL" id="ABZ75761.1"/>
    </source>
</evidence>
<organism evidence="2 3">
    <name type="scientific">Shewanella halifaxensis (strain HAW-EB4)</name>
    <dbReference type="NCBI Taxonomy" id="458817"/>
    <lineage>
        <taxon>Bacteria</taxon>
        <taxon>Pseudomonadati</taxon>
        <taxon>Pseudomonadota</taxon>
        <taxon>Gammaproteobacteria</taxon>
        <taxon>Alteromonadales</taxon>
        <taxon>Shewanellaceae</taxon>
        <taxon>Shewanella</taxon>
    </lineage>
</organism>
<dbReference type="STRING" id="458817.Shal_1192"/>
<gene>
    <name evidence="2" type="ordered locus">Shal_1192</name>
</gene>
<accession>B0TJX4</accession>
<dbReference type="HOGENOM" id="CLU_2411556_0_0_6"/>
<dbReference type="Proteomes" id="UP000001317">
    <property type="component" value="Chromosome"/>
</dbReference>
<sequence>MFVKIFNKKHNNLKFQYDKPTLWDYLGFQASKASNCRFSYLLLHFSGFFVVAILYVEQLMTRVKLTVFERHNRLIPIFILQFYRLKDYKAHA</sequence>
<dbReference type="KEGG" id="shl:Shal_1192"/>
<evidence type="ECO:0000256" key="1">
    <source>
        <dbReference type="SAM" id="Phobius"/>
    </source>
</evidence>
<dbReference type="AlphaFoldDB" id="B0TJX4"/>
<dbReference type="EMBL" id="CP000931">
    <property type="protein sequence ID" value="ABZ75761.1"/>
    <property type="molecule type" value="Genomic_DNA"/>
</dbReference>
<keyword evidence="3" id="KW-1185">Reference proteome</keyword>
<feature type="transmembrane region" description="Helical" evidence="1">
    <location>
        <begin position="38"/>
        <end position="56"/>
    </location>
</feature>
<keyword evidence="1" id="KW-0812">Transmembrane</keyword>
<protein>
    <submittedName>
        <fullName evidence="2">Uncharacterized protein</fullName>
    </submittedName>
</protein>
<proteinExistence type="predicted"/>
<evidence type="ECO:0000313" key="3">
    <source>
        <dbReference type="Proteomes" id="UP000001317"/>
    </source>
</evidence>
<keyword evidence="1" id="KW-1133">Transmembrane helix</keyword>